<reference evidence="2 3" key="1">
    <citation type="submission" date="2021-07" db="EMBL/GenBank/DDBJ databases">
        <title>Novel Helicobacter sp. Isolated from a cat.</title>
        <authorList>
            <person name="Rimbara E."/>
            <person name="Suzuki M."/>
        </authorList>
    </citation>
    <scope>NUCLEOTIDE SEQUENCE [LARGE SCALE GENOMIC DNA]</scope>
    <source>
        <strain evidence="3">NHP19-012</strain>
    </source>
</reference>
<dbReference type="EMBL" id="AP024819">
    <property type="protein sequence ID" value="BCZ19187.1"/>
    <property type="molecule type" value="Genomic_DNA"/>
</dbReference>
<keyword evidence="1" id="KW-0812">Transmembrane</keyword>
<accession>A0ABN6I6J1</accession>
<organism evidence="2 3">
    <name type="scientific">Helicobacter gastrofelis</name>
    <dbReference type="NCBI Taxonomy" id="2849642"/>
    <lineage>
        <taxon>Bacteria</taxon>
        <taxon>Pseudomonadati</taxon>
        <taxon>Campylobacterota</taxon>
        <taxon>Epsilonproteobacteria</taxon>
        <taxon>Campylobacterales</taxon>
        <taxon>Helicobacteraceae</taxon>
        <taxon>Helicobacter</taxon>
    </lineage>
</organism>
<name>A0ABN6I6J1_9HELI</name>
<evidence type="ECO:0000313" key="2">
    <source>
        <dbReference type="EMBL" id="BCZ19187.1"/>
    </source>
</evidence>
<gene>
    <name evidence="2" type="ORF">NHP190012_08290</name>
</gene>
<feature type="transmembrane region" description="Helical" evidence="1">
    <location>
        <begin position="42"/>
        <end position="62"/>
    </location>
</feature>
<sequence length="69" mass="8159">MTLNHVLQMLKQQKKLVETYKNNLFKDLVQKPPTPNSLSITVYYPLFTACSISMTLSINLLYNQYFKHY</sequence>
<protein>
    <submittedName>
        <fullName evidence="2">Uncharacterized protein</fullName>
    </submittedName>
</protein>
<dbReference type="Proteomes" id="UP000826146">
    <property type="component" value="Chromosome"/>
</dbReference>
<evidence type="ECO:0000313" key="3">
    <source>
        <dbReference type="Proteomes" id="UP000826146"/>
    </source>
</evidence>
<keyword evidence="3" id="KW-1185">Reference proteome</keyword>
<evidence type="ECO:0000256" key="1">
    <source>
        <dbReference type="SAM" id="Phobius"/>
    </source>
</evidence>
<keyword evidence="1" id="KW-1133">Transmembrane helix</keyword>
<keyword evidence="1" id="KW-0472">Membrane</keyword>
<proteinExistence type="predicted"/>